<dbReference type="Proteomes" id="UP000245626">
    <property type="component" value="Unassembled WGS sequence"/>
</dbReference>
<protein>
    <submittedName>
        <fullName evidence="1">Uncharacterized protein</fullName>
    </submittedName>
</protein>
<gene>
    <name evidence="1" type="ORF">IE53DRAFT_49705</name>
</gene>
<proteinExistence type="predicted"/>
<evidence type="ECO:0000313" key="1">
    <source>
        <dbReference type="EMBL" id="PWN54050.1"/>
    </source>
</evidence>
<organism evidence="1 2">
    <name type="scientific">Violaceomyces palustris</name>
    <dbReference type="NCBI Taxonomy" id="1673888"/>
    <lineage>
        <taxon>Eukaryota</taxon>
        <taxon>Fungi</taxon>
        <taxon>Dikarya</taxon>
        <taxon>Basidiomycota</taxon>
        <taxon>Ustilaginomycotina</taxon>
        <taxon>Ustilaginomycetes</taxon>
        <taxon>Violaceomycetales</taxon>
        <taxon>Violaceomycetaceae</taxon>
        <taxon>Violaceomyces</taxon>
    </lineage>
</organism>
<name>A0ACD0P7F4_9BASI</name>
<dbReference type="EMBL" id="KZ819698">
    <property type="protein sequence ID" value="PWN54050.1"/>
    <property type="molecule type" value="Genomic_DNA"/>
</dbReference>
<evidence type="ECO:0000313" key="2">
    <source>
        <dbReference type="Proteomes" id="UP000245626"/>
    </source>
</evidence>
<accession>A0ACD0P7F4</accession>
<sequence length="1695" mass="181714">MQAIQSFRAAAPSGSVPPSSSARSRADFSPLPTTSPDLVQDQAPFALSTLNNTIPRASLPEPTINNYLHPSSELSCSDRDNYNQTSSLPASPRLPLTGLHGGTRSLIERDREAWKPNDVNYRTPSRTGASSPRHFMAKVGLHDRSRNVSAASFAEREPGISSAVHAHRSAYPASSTYLLTVVPPSNFQARTGSSLEHFRRGTLLPLYPTLGGQLYAIAREYGLPSVGGLSVYLVDDGEGNLGPRIGDSAWSALWSTYFDEVPIPSESVLPLPQSTPSQSFGRLDPEQSSQSAFPESEGQEVRGSNASDVSRSSGVDSDPRLAAQVTGSRTSPMVRPHSKQMPDNEASSPASHSASWSLWNGSDPSRSRITSRSGPLPRVRKLPIVGKIEWIVDEAKAKWWESWSRKRAARLTGNATSAEEAMTSRLLRRSLHLGRDLQTDTSGSKSRQSSPSPERLHFSPTKVSSPSSAPQKGVPHAASESGTDDHGDREEGMPDSILSHEQGDISDPDPQGLIKFQEGEGSELSFERIKASDGENPEILEASQPDAAEPNSPTQCEEIDTATGDARTEESTVHIKRDTEVPTATAASVVDAGERMVAVVDGSAGGQSRNHEIVAGALGTGGDAPKLVQATSSTNSFLAGGTDAGSTEASLTPNEQGHLVFENDMIRRGPETEQSEQTERPWDIEKDHNTLINPDLQEHGSSVDSRSSADAASLTGYTILLDEGADDADQAGAEAISSPLLGEGRKQEEGNYVQASPSHQKTGGSIENLSQDYLTLPSSADVGSGSEDLVGVGAHVRILDGDDDAMWKELRLAGIAASERGSASGELNPHPALSMQQLSGGRDHMEGDVGEQKSFISERSHSMGRSGSDAAAERMKSAQDVAVQDWIESTSFGQQEPFQAADGAEDDQQERFHDFNGAEDDLWNETRSDDVQEVVSLWARKVATRAEIPLIDPPGSVDEDLRAHWPEKQDSGLDLEYKEKPSLSLLSPIALDASSFEGPRPRLGDLASSGQSDDLGPRDGQRDLELAQQNISNDPTTPGSSFEPVHYMATDGVAHSSLGIPTLGGIGSSRRSSGELSDSLEDMQKALELLSPGHSPVPIAQFGKVSVADGHKMSSRDSFAVAKTLSSSVTPSPRWFSRSKSRQRATPQSTYMPSKNATLRSDVSPRPASASATLAGSSQRGDLPVPSSASRLAGIWIHRDLSREKVWKDEVAENHGDLQAPNFHQHEAMTERPLDAYGMDFDSNPTNGNDHPQEGQQSYSGNDHLLDFLLDSTLSYSNRNATPVGQEEMLDRKNLSSGSPRSSEQEILTNADSGSAFPSKVDLEGKEATAPSIERFLRDGSFTQSSTGPSTEVSPQLREGNSLAHYALDASSMHGVQAEQESGESEVDQIDASDLERDGTLTNGSGDRWSQGSKSHSNWTGASRLSGHSSSLGIDREPGTPVFSFDRQLSEISRPTSYPRRISSRASKNDPNARAEKGMTDVFGRVSPERDNRTNAFANPDHSSAADLDGHGAQATISDFTRLHDNRTRDQTFRLSASTNGELGHKNATPIDEEELRAMAASTKAAVREALSPHHDFPPIERPSSSHSSKSLGHLSDLSHSPPSSGRRRASASNLSSKRRPALLSLDIDPAMRNSPSSRSGSFSPKQRFRTLPPSPSLLPNFPAVTSPLSFSFPPTDSAPGSPTAKGSFNGFRGN</sequence>
<reference evidence="1 2" key="1">
    <citation type="journal article" date="2018" name="Mol. Biol. Evol.">
        <title>Broad Genomic Sampling Reveals a Smut Pathogenic Ancestry of the Fungal Clade Ustilaginomycotina.</title>
        <authorList>
            <person name="Kijpornyongpan T."/>
            <person name="Mondo S.J."/>
            <person name="Barry K."/>
            <person name="Sandor L."/>
            <person name="Lee J."/>
            <person name="Lipzen A."/>
            <person name="Pangilinan J."/>
            <person name="LaButti K."/>
            <person name="Hainaut M."/>
            <person name="Henrissat B."/>
            <person name="Grigoriev I.V."/>
            <person name="Spatafora J.W."/>
            <person name="Aime M.C."/>
        </authorList>
    </citation>
    <scope>NUCLEOTIDE SEQUENCE [LARGE SCALE GENOMIC DNA]</scope>
    <source>
        <strain evidence="1 2">SA 807</strain>
    </source>
</reference>
<keyword evidence="2" id="KW-1185">Reference proteome</keyword>